<dbReference type="Proteomes" id="UP000676601">
    <property type="component" value="Unassembled WGS sequence"/>
</dbReference>
<dbReference type="Gene3D" id="3.40.630.30">
    <property type="match status" value="1"/>
</dbReference>
<dbReference type="SUPFAM" id="SSF55729">
    <property type="entry name" value="Acyl-CoA N-acyltransferases (Nat)"/>
    <property type="match status" value="1"/>
</dbReference>
<reference evidence="2 3" key="1">
    <citation type="submission" date="2021-03" db="EMBL/GenBank/DDBJ databases">
        <title>Antimicrobial resistance genes in bacteria isolated from Japanese honey, and their potential for conferring macrolide and lincosamide resistance in the American foulbrood pathogen Paenibacillus larvae.</title>
        <authorList>
            <person name="Okamoto M."/>
            <person name="Kumagai M."/>
            <person name="Kanamori H."/>
            <person name="Takamatsu D."/>
        </authorList>
    </citation>
    <scope>NUCLEOTIDE SEQUENCE [LARGE SCALE GENOMIC DNA]</scope>
    <source>
        <strain evidence="2 3">J21TS7</strain>
    </source>
</reference>
<dbReference type="InterPro" id="IPR038740">
    <property type="entry name" value="BioF2-like_GNAT_dom"/>
</dbReference>
<feature type="domain" description="BioF2-like acetyltransferase" evidence="1">
    <location>
        <begin position="179"/>
        <end position="326"/>
    </location>
</feature>
<comment type="caution">
    <text evidence="2">The sequence shown here is derived from an EMBL/GenBank/DDBJ whole genome shotgun (WGS) entry which is preliminary data.</text>
</comment>
<gene>
    <name evidence="2" type="ORF">J21TS7_13440</name>
</gene>
<dbReference type="InterPro" id="IPR016181">
    <property type="entry name" value="Acyl_CoA_acyltransferase"/>
</dbReference>
<accession>A0ABQ4L8X5</accession>
<evidence type="ECO:0000313" key="3">
    <source>
        <dbReference type="Proteomes" id="UP000676601"/>
    </source>
</evidence>
<dbReference type="RefSeq" id="WP_212983152.1">
    <property type="nucleotide sequence ID" value="NZ_BORU01000001.1"/>
</dbReference>
<protein>
    <recommendedName>
        <fullName evidence="1">BioF2-like acetyltransferase domain-containing protein</fullName>
    </recommendedName>
</protein>
<proteinExistence type="predicted"/>
<dbReference type="EMBL" id="BORU01000001">
    <property type="protein sequence ID" value="GIO53026.1"/>
    <property type="molecule type" value="Genomic_DNA"/>
</dbReference>
<sequence length="372" mass="44943">MMTKIVTDTDGFLKLREDWEKLTKIDPDATYYSTFEFNYTWWLTFGQDPGKELFIVCHYRDRELVAIAPLMIRQIDKKIAKCNVLCFLGKGDYFSFITDSSRFKSSILMKELFRTIEQHSSKWDKIELTHLQMDTKLLRYLLRHDRYSQYTEYLTSCSRINRDGFDSYEQFEKEMVDTKMKHKRIKLLRETGYRFRCVSGGQTRDIYEQIAQVHQLEKKYLLEMKGRKERRSLFEDRGMERFLRRLFEDNDHILLFYLESGDGEIIIYKCCYLYQGVLYGWNTGYSPKFSHYHGISDVLLMEMIRSLFEDDRADQIDFGAGTYPWKFRWTNQFSVSYTFAMWNESSRQSRLLRMLVRYRELLRAVKQIRNAH</sequence>
<dbReference type="Pfam" id="PF13480">
    <property type="entry name" value="Acetyltransf_6"/>
    <property type="match status" value="1"/>
</dbReference>
<evidence type="ECO:0000259" key="1">
    <source>
        <dbReference type="Pfam" id="PF13480"/>
    </source>
</evidence>
<keyword evidence="3" id="KW-1185">Reference proteome</keyword>
<organism evidence="2 3">
    <name type="scientific">Paenibacillus cineris</name>
    <dbReference type="NCBI Taxonomy" id="237530"/>
    <lineage>
        <taxon>Bacteria</taxon>
        <taxon>Bacillati</taxon>
        <taxon>Bacillota</taxon>
        <taxon>Bacilli</taxon>
        <taxon>Bacillales</taxon>
        <taxon>Paenibacillaceae</taxon>
        <taxon>Paenibacillus</taxon>
    </lineage>
</organism>
<evidence type="ECO:0000313" key="2">
    <source>
        <dbReference type="EMBL" id="GIO53026.1"/>
    </source>
</evidence>
<name>A0ABQ4L8X5_9BACL</name>